<protein>
    <submittedName>
        <fullName evidence="3">Uncharacterized conserved protein YafD, endonuclease/exonuclease/phosphatase (EEP) superfamily</fullName>
    </submittedName>
</protein>
<dbReference type="GO" id="GO:0004527">
    <property type="term" value="F:exonuclease activity"/>
    <property type="evidence" value="ECO:0007669"/>
    <property type="project" value="UniProtKB-KW"/>
</dbReference>
<dbReference type="STRING" id="441112.SAMN04488094_101509"/>
<feature type="domain" description="Endonuclease/exonuclease/phosphatase" evidence="2">
    <location>
        <begin position="95"/>
        <end position="291"/>
    </location>
</feature>
<feature type="transmembrane region" description="Helical" evidence="1">
    <location>
        <begin position="36"/>
        <end position="54"/>
    </location>
</feature>
<evidence type="ECO:0000313" key="3">
    <source>
        <dbReference type="EMBL" id="SFB79125.1"/>
    </source>
</evidence>
<dbReference type="Proteomes" id="UP000198728">
    <property type="component" value="Unassembled WGS sequence"/>
</dbReference>
<keyword evidence="3" id="KW-0255">Endonuclease</keyword>
<keyword evidence="4" id="KW-1185">Reference proteome</keyword>
<dbReference type="AlphaFoldDB" id="A0A1I1DW13"/>
<evidence type="ECO:0000259" key="2">
    <source>
        <dbReference type="Pfam" id="PF03372"/>
    </source>
</evidence>
<dbReference type="EMBL" id="FOLG01000001">
    <property type="protein sequence ID" value="SFB79125.1"/>
    <property type="molecule type" value="Genomic_DNA"/>
</dbReference>
<dbReference type="InterPro" id="IPR005135">
    <property type="entry name" value="Endo/exonuclease/phosphatase"/>
</dbReference>
<dbReference type="RefSeq" id="WP_093359080.1">
    <property type="nucleotide sequence ID" value="NZ_FOLG01000001.1"/>
</dbReference>
<reference evidence="3 4" key="1">
    <citation type="submission" date="2016-10" db="EMBL/GenBank/DDBJ databases">
        <authorList>
            <person name="de Groot N.N."/>
        </authorList>
    </citation>
    <scope>NUCLEOTIDE SEQUENCE [LARGE SCALE GENOMIC DNA]</scope>
    <source>
        <strain evidence="3 4">DSM 19548</strain>
    </source>
</reference>
<keyword evidence="3" id="KW-0540">Nuclease</keyword>
<keyword evidence="1" id="KW-0472">Membrane</keyword>
<dbReference type="SUPFAM" id="SSF56219">
    <property type="entry name" value="DNase I-like"/>
    <property type="match status" value="1"/>
</dbReference>
<sequence length="298" mass="32591">MRRWKAVFRLGLAVGFVALGASFLGALHPAGDSLAVFRNYIAGAGVLWVLMGWATRVASPVWLLPLGVAVLPAFAGYTRTEYVSPDHTVTIYQKNMLRKNPDPSGLVADIRAVRPDILTMQEVPVGPTWFPDALQDILPYSHSCGRGSAGAVVVASRWPVIDGERICVSGLAALRVDGPDGPLWVASLHLRWPWPEQQARHLDHLLPVMERMGAPTVLGGDFNMVPWSSTMRRVTEALGAERAGRVRPSFALYRPGMLPIMRFVSLPIDHVLVPEGKRGASELRPLLGSDHLGMVVRY</sequence>
<feature type="transmembrane region" description="Helical" evidence="1">
    <location>
        <begin position="61"/>
        <end position="78"/>
    </location>
</feature>
<keyword evidence="3" id="KW-0269">Exonuclease</keyword>
<accession>A0A1I1DW13</accession>
<evidence type="ECO:0000313" key="4">
    <source>
        <dbReference type="Proteomes" id="UP000198728"/>
    </source>
</evidence>
<dbReference type="Pfam" id="PF03372">
    <property type="entry name" value="Exo_endo_phos"/>
    <property type="match status" value="1"/>
</dbReference>
<keyword evidence="1" id="KW-1133">Transmembrane helix</keyword>
<evidence type="ECO:0000256" key="1">
    <source>
        <dbReference type="SAM" id="Phobius"/>
    </source>
</evidence>
<keyword evidence="1" id="KW-0812">Transmembrane</keyword>
<organism evidence="3 4">
    <name type="scientific">Tropicimonas isoalkanivorans</name>
    <dbReference type="NCBI Taxonomy" id="441112"/>
    <lineage>
        <taxon>Bacteria</taxon>
        <taxon>Pseudomonadati</taxon>
        <taxon>Pseudomonadota</taxon>
        <taxon>Alphaproteobacteria</taxon>
        <taxon>Rhodobacterales</taxon>
        <taxon>Roseobacteraceae</taxon>
        <taxon>Tropicimonas</taxon>
    </lineage>
</organism>
<gene>
    <name evidence="3" type="ORF">SAMN04488094_101509</name>
</gene>
<dbReference type="GO" id="GO:0004519">
    <property type="term" value="F:endonuclease activity"/>
    <property type="evidence" value="ECO:0007669"/>
    <property type="project" value="UniProtKB-KW"/>
</dbReference>
<name>A0A1I1DW13_9RHOB</name>
<dbReference type="Gene3D" id="3.60.10.10">
    <property type="entry name" value="Endonuclease/exonuclease/phosphatase"/>
    <property type="match status" value="1"/>
</dbReference>
<dbReference type="OrthoDB" id="3808618at2"/>
<dbReference type="InterPro" id="IPR036691">
    <property type="entry name" value="Endo/exonu/phosph_ase_sf"/>
</dbReference>
<keyword evidence="3" id="KW-0378">Hydrolase</keyword>
<proteinExistence type="predicted"/>